<evidence type="ECO:0000313" key="3">
    <source>
        <dbReference type="Proteomes" id="UP000824120"/>
    </source>
</evidence>
<evidence type="ECO:0000313" key="2">
    <source>
        <dbReference type="EMBL" id="KAG5609919.1"/>
    </source>
</evidence>
<gene>
    <name evidence="2" type="ORF">H5410_021200</name>
</gene>
<dbReference type="EMBL" id="JACXVP010000004">
    <property type="protein sequence ID" value="KAG5609919.1"/>
    <property type="molecule type" value="Genomic_DNA"/>
</dbReference>
<keyword evidence="3" id="KW-1185">Reference proteome</keyword>
<dbReference type="Proteomes" id="UP000824120">
    <property type="component" value="Chromosome 4"/>
</dbReference>
<name>A0A9J5ZDA9_SOLCO</name>
<accession>A0A9J5ZDA9</accession>
<dbReference type="AlphaFoldDB" id="A0A9J5ZDA9"/>
<organism evidence="2 3">
    <name type="scientific">Solanum commersonii</name>
    <name type="common">Commerson's wild potato</name>
    <name type="synonym">Commerson's nightshade</name>
    <dbReference type="NCBI Taxonomy" id="4109"/>
    <lineage>
        <taxon>Eukaryota</taxon>
        <taxon>Viridiplantae</taxon>
        <taxon>Streptophyta</taxon>
        <taxon>Embryophyta</taxon>
        <taxon>Tracheophyta</taxon>
        <taxon>Spermatophyta</taxon>
        <taxon>Magnoliopsida</taxon>
        <taxon>eudicotyledons</taxon>
        <taxon>Gunneridae</taxon>
        <taxon>Pentapetalae</taxon>
        <taxon>asterids</taxon>
        <taxon>lamiids</taxon>
        <taxon>Solanales</taxon>
        <taxon>Solanaceae</taxon>
        <taxon>Solanoideae</taxon>
        <taxon>Solaneae</taxon>
        <taxon>Solanum</taxon>
    </lineage>
</organism>
<comment type="caution">
    <text evidence="2">The sequence shown here is derived from an EMBL/GenBank/DDBJ whole genome shotgun (WGS) entry which is preliminary data.</text>
</comment>
<proteinExistence type="predicted"/>
<feature type="region of interest" description="Disordered" evidence="1">
    <location>
        <begin position="1"/>
        <end position="28"/>
    </location>
</feature>
<sequence>MASKFMENMANTRRDSRSRTHYASGGRARPCSFCLDSTARKKLSLSVKKLFHLATAMLIPNLEDG</sequence>
<protein>
    <submittedName>
        <fullName evidence="2">Uncharacterized protein</fullName>
    </submittedName>
</protein>
<evidence type="ECO:0000256" key="1">
    <source>
        <dbReference type="SAM" id="MobiDB-lite"/>
    </source>
</evidence>
<reference evidence="2 3" key="1">
    <citation type="submission" date="2020-09" db="EMBL/GenBank/DDBJ databases">
        <title>De no assembly of potato wild relative species, Solanum commersonii.</title>
        <authorList>
            <person name="Cho K."/>
        </authorList>
    </citation>
    <scope>NUCLEOTIDE SEQUENCE [LARGE SCALE GENOMIC DNA]</scope>
    <source>
        <strain evidence="2">LZ3.2</strain>
        <tissue evidence="2">Leaf</tissue>
    </source>
</reference>